<dbReference type="InterPro" id="IPR009061">
    <property type="entry name" value="DNA-bd_dom_put_sf"/>
</dbReference>
<evidence type="ECO:0000313" key="3">
    <source>
        <dbReference type="EMBL" id="SEI93568.1"/>
    </source>
</evidence>
<protein>
    <submittedName>
        <fullName evidence="3">DNA-binding transcriptional regulator, MerR family</fullName>
    </submittedName>
</protein>
<dbReference type="SUPFAM" id="SSF55136">
    <property type="entry name" value="Probable bacterial effector-binding domain"/>
    <property type="match status" value="1"/>
</dbReference>
<dbReference type="GO" id="GO:0003677">
    <property type="term" value="F:DNA binding"/>
    <property type="evidence" value="ECO:0007669"/>
    <property type="project" value="UniProtKB-KW"/>
</dbReference>
<sequence>MKLLSIGQFAQLVGLSVSALRFYAESGVLTPAQVDQDSGYRYYAPEQVPAGQRVAALRRLELPLGDLAALLGAAPEEAARLLERHERRLLERFQAQRALLLEVGELLRGQRTLDPVDVTYRHWPAQHALSVTRHAEAEAFHSMYVQSLDELRGYAHRSGVAVTGTDFGLYHAQEYFAGPLQVEICLPVAAPVAGSGGVRSLTLPAAPVACALHRGDWRTFSATYAALHLSASAAGHTAGSSYTLPTPSGTELGFFLN</sequence>
<dbReference type="InterPro" id="IPR011256">
    <property type="entry name" value="Reg_factor_effector_dom_sf"/>
</dbReference>
<dbReference type="AlphaFoldDB" id="A0A1H6UMQ9"/>
<dbReference type="SUPFAM" id="SSF46955">
    <property type="entry name" value="Putative DNA-binding domain"/>
    <property type="match status" value="1"/>
</dbReference>
<dbReference type="Proteomes" id="UP000199223">
    <property type="component" value="Unassembled WGS sequence"/>
</dbReference>
<dbReference type="EMBL" id="FNZA01000002">
    <property type="protein sequence ID" value="SEI93568.1"/>
    <property type="molecule type" value="Genomic_DNA"/>
</dbReference>
<organism evidence="3 4">
    <name type="scientific">Deinococcus reticulitermitis</name>
    <dbReference type="NCBI Taxonomy" id="856736"/>
    <lineage>
        <taxon>Bacteria</taxon>
        <taxon>Thermotogati</taxon>
        <taxon>Deinococcota</taxon>
        <taxon>Deinococci</taxon>
        <taxon>Deinococcales</taxon>
        <taxon>Deinococcaceae</taxon>
        <taxon>Deinococcus</taxon>
    </lineage>
</organism>
<gene>
    <name evidence="3" type="ORF">SAMN04488058_102259</name>
</gene>
<dbReference type="InterPro" id="IPR029442">
    <property type="entry name" value="GyrI-like"/>
</dbReference>
<keyword evidence="4" id="KW-1185">Reference proteome</keyword>
<reference evidence="4" key="1">
    <citation type="submission" date="2016-10" db="EMBL/GenBank/DDBJ databases">
        <authorList>
            <person name="Varghese N."/>
            <person name="Submissions S."/>
        </authorList>
    </citation>
    <scope>NUCLEOTIDE SEQUENCE [LARGE SCALE GENOMIC DNA]</scope>
    <source>
        <strain evidence="4">CGMCC 1.10218</strain>
    </source>
</reference>
<dbReference type="STRING" id="856736.SAMN04488058_102259"/>
<dbReference type="CDD" id="cd01107">
    <property type="entry name" value="HTH_BmrR"/>
    <property type="match status" value="1"/>
</dbReference>
<dbReference type="Pfam" id="PF00376">
    <property type="entry name" value="MerR"/>
    <property type="match status" value="1"/>
</dbReference>
<dbReference type="PANTHER" id="PTHR30204:SF97">
    <property type="entry name" value="MERR FAMILY REGULATORY PROTEIN"/>
    <property type="match status" value="1"/>
</dbReference>
<dbReference type="InterPro" id="IPR047057">
    <property type="entry name" value="MerR_fam"/>
</dbReference>
<dbReference type="Gene3D" id="1.10.1660.10">
    <property type="match status" value="1"/>
</dbReference>
<dbReference type="Gene3D" id="3.20.80.10">
    <property type="entry name" value="Regulatory factor, effector binding domain"/>
    <property type="match status" value="1"/>
</dbReference>
<keyword evidence="1 3" id="KW-0238">DNA-binding</keyword>
<dbReference type="PANTHER" id="PTHR30204">
    <property type="entry name" value="REDOX-CYCLING DRUG-SENSING TRANSCRIPTIONAL ACTIVATOR SOXR"/>
    <property type="match status" value="1"/>
</dbReference>
<feature type="domain" description="HTH merR-type" evidence="2">
    <location>
        <begin position="3"/>
        <end position="73"/>
    </location>
</feature>
<name>A0A1H6UMQ9_9DEIO</name>
<dbReference type="GO" id="GO:0003700">
    <property type="term" value="F:DNA-binding transcription factor activity"/>
    <property type="evidence" value="ECO:0007669"/>
    <property type="project" value="InterPro"/>
</dbReference>
<dbReference type="SMART" id="SM00422">
    <property type="entry name" value="HTH_MERR"/>
    <property type="match status" value="1"/>
</dbReference>
<accession>A0A1H6UMQ9</accession>
<evidence type="ECO:0000259" key="2">
    <source>
        <dbReference type="PROSITE" id="PS50937"/>
    </source>
</evidence>
<proteinExistence type="predicted"/>
<dbReference type="Pfam" id="PF06445">
    <property type="entry name" value="GyrI-like"/>
    <property type="match status" value="1"/>
</dbReference>
<dbReference type="PROSITE" id="PS50937">
    <property type="entry name" value="HTH_MERR_2"/>
    <property type="match status" value="1"/>
</dbReference>
<evidence type="ECO:0000313" key="4">
    <source>
        <dbReference type="Proteomes" id="UP000199223"/>
    </source>
</evidence>
<dbReference type="RefSeq" id="WP_177183030.1">
    <property type="nucleotide sequence ID" value="NZ_FNZA01000002.1"/>
</dbReference>
<dbReference type="InterPro" id="IPR000551">
    <property type="entry name" value="MerR-type_HTH_dom"/>
</dbReference>
<evidence type="ECO:0000256" key="1">
    <source>
        <dbReference type="ARBA" id="ARBA00023125"/>
    </source>
</evidence>